<proteinExistence type="predicted"/>
<dbReference type="OrthoDB" id="2004788at2"/>
<name>B8HHX1_PSECP</name>
<dbReference type="PANTHER" id="PTHR21016:SF25">
    <property type="entry name" value="TM2 DOMAIN-CONTAINING PROTEIN DDB_G0277895-RELATED"/>
    <property type="match status" value="1"/>
</dbReference>
<dbReference type="InterPro" id="IPR007829">
    <property type="entry name" value="TM2"/>
</dbReference>
<keyword evidence="2 6" id="KW-0812">Transmembrane</keyword>
<reference evidence="8" key="1">
    <citation type="submission" date="2009-01" db="EMBL/GenBank/DDBJ databases">
        <title>Complete sequence of plasmid1 of Arthrobacter chlorophenolicus A6.</title>
        <authorList>
            <consortium name="US DOE Joint Genome Institute"/>
            <person name="Lucas S."/>
            <person name="Copeland A."/>
            <person name="Lapidus A."/>
            <person name="Glavina del Rio T."/>
            <person name="Tice H."/>
            <person name="Bruce D."/>
            <person name="Goodwin L."/>
            <person name="Pitluck S."/>
            <person name="Goltsman E."/>
            <person name="Clum A."/>
            <person name="Larimer F."/>
            <person name="Land M."/>
            <person name="Hauser L."/>
            <person name="Kyrpides N."/>
            <person name="Mikhailova N."/>
            <person name="Jansson J."/>
            <person name="Richardson P."/>
        </authorList>
    </citation>
    <scope>NUCLEOTIDE SEQUENCE [LARGE SCALE GENOMIC DNA]</scope>
    <source>
        <strain evidence="8">A6</strain>
        <plasmid evidence="8">pACHL01</plasmid>
    </source>
</reference>
<evidence type="ECO:0000256" key="6">
    <source>
        <dbReference type="SAM" id="Phobius"/>
    </source>
</evidence>
<dbReference type="AlphaFoldDB" id="B8HHX1"/>
<keyword evidence="9" id="KW-1185">Reference proteome</keyword>
<accession>B8HHX1</accession>
<evidence type="ECO:0000256" key="1">
    <source>
        <dbReference type="ARBA" id="ARBA00004141"/>
    </source>
</evidence>
<organism evidence="8 9">
    <name type="scientific">Pseudarthrobacter chlorophenolicus (strain ATCC 700700 / DSM 12829 / CIP 107037 / JCM 12360 / KCTC 9906 / NCIMB 13794 / A6)</name>
    <name type="common">Arthrobacter chlorophenolicus</name>
    <dbReference type="NCBI Taxonomy" id="452863"/>
    <lineage>
        <taxon>Bacteria</taxon>
        <taxon>Bacillati</taxon>
        <taxon>Actinomycetota</taxon>
        <taxon>Actinomycetes</taxon>
        <taxon>Micrococcales</taxon>
        <taxon>Micrococcaceae</taxon>
        <taxon>Pseudarthrobacter</taxon>
    </lineage>
</organism>
<geneLocation type="plasmid" evidence="8 9">
    <name>pACHL01</name>
</geneLocation>
<dbReference type="InterPro" id="IPR050932">
    <property type="entry name" value="TM2D1-3-like"/>
</dbReference>
<dbReference type="HOGENOM" id="CLU_582218_0_0_11"/>
<dbReference type="EMBL" id="CP001342">
    <property type="protein sequence ID" value="ACL42018.1"/>
    <property type="molecule type" value="Genomic_DNA"/>
</dbReference>
<keyword evidence="4 6" id="KW-0472">Membrane</keyword>
<comment type="subcellular location">
    <subcellularLocation>
        <location evidence="1">Membrane</location>
        <topology evidence="1">Multi-pass membrane protein</topology>
    </subcellularLocation>
</comment>
<keyword evidence="8" id="KW-0614">Plasmid</keyword>
<evidence type="ECO:0000256" key="3">
    <source>
        <dbReference type="ARBA" id="ARBA00022989"/>
    </source>
</evidence>
<dbReference type="Proteomes" id="UP000002505">
    <property type="component" value="Plasmid pACHL01"/>
</dbReference>
<feature type="region of interest" description="Disordered" evidence="5">
    <location>
        <begin position="37"/>
        <end position="68"/>
    </location>
</feature>
<evidence type="ECO:0000256" key="4">
    <source>
        <dbReference type="ARBA" id="ARBA00023136"/>
    </source>
</evidence>
<feature type="transmembrane region" description="Helical" evidence="6">
    <location>
        <begin position="290"/>
        <end position="312"/>
    </location>
</feature>
<dbReference type="Pfam" id="PF05154">
    <property type="entry name" value="TM2"/>
    <property type="match status" value="1"/>
</dbReference>
<dbReference type="GO" id="GO:0016020">
    <property type="term" value="C:membrane"/>
    <property type="evidence" value="ECO:0007669"/>
    <property type="project" value="UniProtKB-SubCell"/>
</dbReference>
<evidence type="ECO:0000256" key="5">
    <source>
        <dbReference type="SAM" id="MobiDB-lite"/>
    </source>
</evidence>
<evidence type="ECO:0000259" key="7">
    <source>
        <dbReference type="Pfam" id="PF05154"/>
    </source>
</evidence>
<feature type="transmembrane region" description="Helical" evidence="6">
    <location>
        <begin position="332"/>
        <end position="350"/>
    </location>
</feature>
<evidence type="ECO:0000256" key="2">
    <source>
        <dbReference type="ARBA" id="ARBA00022692"/>
    </source>
</evidence>
<protein>
    <submittedName>
        <fullName evidence="8">TM2 domain containing protein</fullName>
    </submittedName>
</protein>
<sequence length="469" mass="49225">MTSTLGMDHPFTDLVVDHLEGNKVAGGVPLGPGLQLPHGDVDAPGFSLPPHAQVSFPPGASFEPADRLGADDPGAPIQLKRNRNALRVQSDDNFLHAAETTPTTGAAPLTRRALRDARTVEQPVIRAATHEVSILDLPDPESFIAAELSAGEQPAPGTRTLASPAGVEPEASEEADAVSAALAADLEAALNAALEEEPPAGRQPQAGGPSHRQQRLTMAMALANDEPVDHLPALPPLPTAGSEYASMLASYGAFPPLLPPARDFRIPLLLSVLLGLVGADRFYERKYLSGALKLVTFGGLGIWWVADIILILTGKAEDRSGRPFTGARKHRAISWTLVAALFAGLVPVAVTTAAPAVTGGTGAIGELLFPKPEPVPSWAVVAEVAGQTEPTVLDITGDRLRLSYNFAAPAYVYLQKVGSTPVPAQTVLLTDTPAKGQKDVEVTPGRYQVIVRTDGTSWTVKAEEWGVHG</sequence>
<evidence type="ECO:0000313" key="8">
    <source>
        <dbReference type="EMBL" id="ACL42018.1"/>
    </source>
</evidence>
<feature type="region of interest" description="Disordered" evidence="5">
    <location>
        <begin position="150"/>
        <end position="177"/>
    </location>
</feature>
<dbReference type="KEGG" id="ach:Achl_4067"/>
<gene>
    <name evidence="8" type="ordered locus">Achl_4067</name>
</gene>
<feature type="domain" description="TM2" evidence="7">
    <location>
        <begin position="268"/>
        <end position="309"/>
    </location>
</feature>
<dbReference type="PANTHER" id="PTHR21016">
    <property type="entry name" value="BETA-AMYLOID BINDING PROTEIN-RELATED"/>
    <property type="match status" value="1"/>
</dbReference>
<evidence type="ECO:0000313" key="9">
    <source>
        <dbReference type="Proteomes" id="UP000002505"/>
    </source>
</evidence>
<keyword evidence="3 6" id="KW-1133">Transmembrane helix</keyword>